<name>A0ABN9H0Y8_9NEOB</name>
<organism evidence="2 3">
    <name type="scientific">Staurois parvus</name>
    <dbReference type="NCBI Taxonomy" id="386267"/>
    <lineage>
        <taxon>Eukaryota</taxon>
        <taxon>Metazoa</taxon>
        <taxon>Chordata</taxon>
        <taxon>Craniata</taxon>
        <taxon>Vertebrata</taxon>
        <taxon>Euteleostomi</taxon>
        <taxon>Amphibia</taxon>
        <taxon>Batrachia</taxon>
        <taxon>Anura</taxon>
        <taxon>Neobatrachia</taxon>
        <taxon>Ranoidea</taxon>
        <taxon>Ranidae</taxon>
        <taxon>Staurois</taxon>
    </lineage>
</organism>
<dbReference type="EMBL" id="CATNWA010019842">
    <property type="protein sequence ID" value="CAI9615275.1"/>
    <property type="molecule type" value="Genomic_DNA"/>
</dbReference>
<feature type="non-terminal residue" evidence="2">
    <location>
        <position position="1"/>
    </location>
</feature>
<protein>
    <submittedName>
        <fullName evidence="2">Uncharacterized protein</fullName>
    </submittedName>
</protein>
<feature type="region of interest" description="Disordered" evidence="1">
    <location>
        <begin position="48"/>
        <end position="102"/>
    </location>
</feature>
<feature type="compositionally biased region" description="Basic and acidic residues" evidence="1">
    <location>
        <begin position="80"/>
        <end position="92"/>
    </location>
</feature>
<comment type="caution">
    <text evidence="2">The sequence shown here is derived from an EMBL/GenBank/DDBJ whole genome shotgun (WGS) entry which is preliminary data.</text>
</comment>
<feature type="compositionally biased region" description="Polar residues" evidence="1">
    <location>
        <begin position="65"/>
        <end position="77"/>
    </location>
</feature>
<sequence>RSNLNNTFHCIQLGRTLYYIAEGKSKGNWAENCIVYGQPILPKVLAPPSQSCDSGAPIPSMDTGVYNQGMQTASTNIGERMGRSQELSDSKHGPVIGGPPVQ</sequence>
<evidence type="ECO:0000313" key="3">
    <source>
        <dbReference type="Proteomes" id="UP001162483"/>
    </source>
</evidence>
<proteinExistence type="predicted"/>
<gene>
    <name evidence="2" type="ORF">SPARVUS_LOCUS15210063</name>
</gene>
<evidence type="ECO:0000256" key="1">
    <source>
        <dbReference type="SAM" id="MobiDB-lite"/>
    </source>
</evidence>
<dbReference type="Proteomes" id="UP001162483">
    <property type="component" value="Unassembled WGS sequence"/>
</dbReference>
<keyword evidence="3" id="KW-1185">Reference proteome</keyword>
<reference evidence="2" key="1">
    <citation type="submission" date="2023-05" db="EMBL/GenBank/DDBJ databases">
        <authorList>
            <person name="Stuckert A."/>
        </authorList>
    </citation>
    <scope>NUCLEOTIDE SEQUENCE</scope>
</reference>
<accession>A0ABN9H0Y8</accession>
<evidence type="ECO:0000313" key="2">
    <source>
        <dbReference type="EMBL" id="CAI9615275.1"/>
    </source>
</evidence>